<dbReference type="InterPro" id="IPR006843">
    <property type="entry name" value="PAP/fibrillin_dom"/>
</dbReference>
<dbReference type="EMBL" id="KV784353">
    <property type="protein sequence ID" value="OEU22163.1"/>
    <property type="molecule type" value="Genomic_DNA"/>
</dbReference>
<evidence type="ECO:0000256" key="3">
    <source>
        <dbReference type="SAM" id="MobiDB-lite"/>
    </source>
</evidence>
<protein>
    <recommendedName>
        <fullName evidence="5">Plastid lipid-associated protein/fibrillin conserved domain-containing protein</fullName>
    </recommendedName>
</protein>
<feature type="chain" id="PRO_5009193665" description="Plastid lipid-associated protein/fibrillin conserved domain-containing protein" evidence="4">
    <location>
        <begin position="22"/>
        <end position="366"/>
    </location>
</feature>
<feature type="domain" description="Plastid lipid-associated protein/fibrillin conserved" evidence="5">
    <location>
        <begin position="60"/>
        <end position="284"/>
    </location>
</feature>
<dbReference type="Proteomes" id="UP000095751">
    <property type="component" value="Unassembled WGS sequence"/>
</dbReference>
<evidence type="ECO:0000313" key="7">
    <source>
        <dbReference type="Proteomes" id="UP000095751"/>
    </source>
</evidence>
<dbReference type="GO" id="GO:0009536">
    <property type="term" value="C:plastid"/>
    <property type="evidence" value="ECO:0007669"/>
    <property type="project" value="UniProtKB-SubCell"/>
</dbReference>
<feature type="signal peptide" evidence="4">
    <location>
        <begin position="1"/>
        <end position="21"/>
    </location>
</feature>
<comment type="subcellular location">
    <subcellularLocation>
        <location evidence="1">Plastid</location>
    </subcellularLocation>
</comment>
<evidence type="ECO:0000313" key="6">
    <source>
        <dbReference type="EMBL" id="OEU22163.1"/>
    </source>
</evidence>
<keyword evidence="7" id="KW-1185">Reference proteome</keyword>
<keyword evidence="2" id="KW-0934">Plastid</keyword>
<reference evidence="6 7" key="1">
    <citation type="submission" date="2016-09" db="EMBL/GenBank/DDBJ databases">
        <title>Extensive genetic diversity and differential bi-allelic expression allows diatom success in the polar Southern Ocean.</title>
        <authorList>
            <consortium name="DOE Joint Genome Institute"/>
            <person name="Mock T."/>
            <person name="Otillar R.P."/>
            <person name="Strauss J."/>
            <person name="Dupont C."/>
            <person name="Frickenhaus S."/>
            <person name="Maumus F."/>
            <person name="Mcmullan M."/>
            <person name="Sanges R."/>
            <person name="Schmutz J."/>
            <person name="Toseland A."/>
            <person name="Valas R."/>
            <person name="Veluchamy A."/>
            <person name="Ward B.J."/>
            <person name="Allen A."/>
            <person name="Barry K."/>
            <person name="Falciatore A."/>
            <person name="Ferrante M."/>
            <person name="Fortunato A.E."/>
            <person name="Gloeckner G."/>
            <person name="Gruber A."/>
            <person name="Hipkin R."/>
            <person name="Janech M."/>
            <person name="Kroth P."/>
            <person name="Leese F."/>
            <person name="Lindquist E."/>
            <person name="Lyon B.R."/>
            <person name="Martin J."/>
            <person name="Mayer C."/>
            <person name="Parker M."/>
            <person name="Quesneville H."/>
            <person name="Raymond J."/>
            <person name="Uhlig C."/>
            <person name="Valentin K.U."/>
            <person name="Worden A.Z."/>
            <person name="Armbrust E.V."/>
            <person name="Bowler C."/>
            <person name="Green B."/>
            <person name="Moulton V."/>
            <person name="Van Oosterhout C."/>
            <person name="Grigoriev I."/>
        </authorList>
    </citation>
    <scope>NUCLEOTIDE SEQUENCE [LARGE SCALE GENOMIC DNA]</scope>
    <source>
        <strain evidence="6 7">CCMP1102</strain>
    </source>
</reference>
<evidence type="ECO:0000256" key="4">
    <source>
        <dbReference type="SAM" id="SignalP"/>
    </source>
</evidence>
<feature type="compositionally biased region" description="Acidic residues" evidence="3">
    <location>
        <begin position="339"/>
        <end position="355"/>
    </location>
</feature>
<dbReference type="Pfam" id="PF04755">
    <property type="entry name" value="PAP_fibrillin"/>
    <property type="match status" value="1"/>
</dbReference>
<dbReference type="KEGG" id="fcy:FRACYDRAFT_232316"/>
<sequence length="366" mass="39798">MRIIFLTTFSVLFSPSSLSSAFVTHSAVGSRRIASTAIFSVAAEVEDVVVSVVDPDKSIAKEELMELTRDLKSQYGVLLVDSKAKESFRDAVEKLENLTDSPTDTSLLVGDWTLLCSYSSAFPKNTNIIDTSKIPFLNEGPIKDIKDTLNDSIEVVQRIKYGESSNSIDSIDHIINYAPPNVLSSFLKDLPDAIKDLDINPLKVSDTKVVLKHKAEVEAVIPVIKTKLSLQSVVINVAGKSQQLEPSGADVLGINIPFGEFLNAGSFETTVLDESIRVSRSKVGPVEQIRVFVKVDDQKVDASVVEEEEDVDDDELAVDDDDDDELADDTTVDAVIVVESDDEENNSAADDDDDSDGVKAPSDIEN</sequence>
<name>A0A1E7FWI4_9STRA</name>
<gene>
    <name evidence="6" type="ORF">FRACYDRAFT_232316</name>
</gene>
<evidence type="ECO:0000256" key="2">
    <source>
        <dbReference type="ARBA" id="ARBA00022640"/>
    </source>
</evidence>
<keyword evidence="4" id="KW-0732">Signal</keyword>
<proteinExistence type="predicted"/>
<feature type="region of interest" description="Disordered" evidence="3">
    <location>
        <begin position="304"/>
        <end position="366"/>
    </location>
</feature>
<organism evidence="6 7">
    <name type="scientific">Fragilariopsis cylindrus CCMP1102</name>
    <dbReference type="NCBI Taxonomy" id="635003"/>
    <lineage>
        <taxon>Eukaryota</taxon>
        <taxon>Sar</taxon>
        <taxon>Stramenopiles</taxon>
        <taxon>Ochrophyta</taxon>
        <taxon>Bacillariophyta</taxon>
        <taxon>Bacillariophyceae</taxon>
        <taxon>Bacillariophycidae</taxon>
        <taxon>Bacillariales</taxon>
        <taxon>Bacillariaceae</taxon>
        <taxon>Fragilariopsis</taxon>
    </lineage>
</organism>
<evidence type="ECO:0000256" key="1">
    <source>
        <dbReference type="ARBA" id="ARBA00004474"/>
    </source>
</evidence>
<dbReference type="AlphaFoldDB" id="A0A1E7FWI4"/>
<dbReference type="InParanoid" id="A0A1E7FWI4"/>
<accession>A0A1E7FWI4</accession>
<evidence type="ECO:0000259" key="5">
    <source>
        <dbReference type="Pfam" id="PF04755"/>
    </source>
</evidence>
<dbReference type="OrthoDB" id="42996at2759"/>
<feature type="compositionally biased region" description="Acidic residues" evidence="3">
    <location>
        <begin position="304"/>
        <end position="331"/>
    </location>
</feature>